<evidence type="ECO:0000256" key="1">
    <source>
        <dbReference type="ARBA" id="ARBA00006174"/>
    </source>
</evidence>
<reference evidence="5" key="1">
    <citation type="journal article" date="2009" name="ISME J.">
        <title>Functional metagenomics reveals diverse beta-lactamases in a remote Alaskan soil.</title>
        <authorList>
            <person name="Allen H.K."/>
            <person name="Moe L.A."/>
            <person name="Rodbumrer J."/>
            <person name="Gaarder A."/>
            <person name="Handelsman J."/>
        </authorList>
    </citation>
    <scope>NUCLEOTIDE SEQUENCE</scope>
</reference>
<evidence type="ECO:0000259" key="4">
    <source>
        <dbReference type="Pfam" id="PF19305"/>
    </source>
</evidence>
<organism evidence="5">
    <name type="scientific">uncultured bacterium BLR9</name>
    <dbReference type="NCBI Taxonomy" id="506525"/>
    <lineage>
        <taxon>Bacteria</taxon>
        <taxon>environmental samples</taxon>
    </lineage>
</organism>
<dbReference type="InterPro" id="IPR045337">
    <property type="entry name" value="MmgE_PrpD_C"/>
</dbReference>
<evidence type="ECO:0000256" key="2">
    <source>
        <dbReference type="SAM" id="SignalP"/>
    </source>
</evidence>
<feature type="domain" description="MmgE/PrpD C-terminal" evidence="4">
    <location>
        <begin position="304"/>
        <end position="456"/>
    </location>
</feature>
<proteinExistence type="inferred from homology"/>
<feature type="chain" id="PRO_5002899092" description="MmgE/PrpD family protein" evidence="2">
    <location>
        <begin position="25"/>
        <end position="480"/>
    </location>
</feature>
<dbReference type="EMBL" id="EU408350">
    <property type="protein sequence ID" value="ACN58785.1"/>
    <property type="molecule type" value="Genomic_DNA"/>
</dbReference>
<protein>
    <recommendedName>
        <fullName evidence="6">MmgE/PrpD family protein</fullName>
    </recommendedName>
</protein>
<keyword evidence="2" id="KW-0732">Signal</keyword>
<dbReference type="InterPro" id="IPR036148">
    <property type="entry name" value="MmgE/PrpD_sf"/>
</dbReference>
<comment type="similarity">
    <text evidence="1">Belongs to the PrpD family.</text>
</comment>
<dbReference type="AlphaFoldDB" id="C0IN99"/>
<sequence length="480" mass="50543">MARLTRRSVLAAGLAAGVAPKAFAASAPVSPVMAKLSAYMAEAHARALPDAVVERTKHAILDTFSAMISGVALPPGRVALAFARANAGERVATVAASDIVCGPMEAALVNGLLAHSDETDDTHPNSFTHPGSASVPGALAAGEKFGIGGARFIRAVALGYDVGTRIGAMLGAYDYTFDRHFATLSVGGTFCSAAAAACAAGLDAAQMRWLLSYAAQEASGLYSFQRDNDHIEKGFALAGMPARNGVTAALLVQAGGTGVDDVFAGADNFLDAFRPLHDVAMLADGLGERYEVMRANIKKWTVGAPIQAPLDALEALIKKHRFGTADVKQLNIRLSPSEAAIVDGRDLADISVQHLLTVMLVDGKVTFASAHDAARVRDPVILRERGKVRLVPDPALAPLMPKRVAIVEVALTDGRMLSERVEAVKGTAENPMTRDEIVEKARDLIVPVLGAEKFRKLTDAVFGLETLKSIVELRPLIQKT</sequence>
<dbReference type="Pfam" id="PF19305">
    <property type="entry name" value="MmgE_PrpD_C"/>
    <property type="match status" value="1"/>
</dbReference>
<gene>
    <name evidence="5" type="ORF">AKSOIL_0140</name>
</gene>
<name>C0IN99_9BACT</name>
<feature type="signal peptide" evidence="2">
    <location>
        <begin position="1"/>
        <end position="24"/>
    </location>
</feature>
<accession>C0IN99</accession>
<evidence type="ECO:0008006" key="6">
    <source>
        <dbReference type="Google" id="ProtNLM"/>
    </source>
</evidence>
<dbReference type="InterPro" id="IPR045336">
    <property type="entry name" value="MmgE_PrpD_N"/>
</dbReference>
<feature type="domain" description="MmgE/PrpD N-terminal" evidence="3">
    <location>
        <begin position="35"/>
        <end position="274"/>
    </location>
</feature>
<dbReference type="SUPFAM" id="SSF103378">
    <property type="entry name" value="2-methylcitrate dehydratase PrpD"/>
    <property type="match status" value="1"/>
</dbReference>
<dbReference type="PANTHER" id="PTHR16943:SF8">
    <property type="entry name" value="2-METHYLCITRATE DEHYDRATASE"/>
    <property type="match status" value="1"/>
</dbReference>
<dbReference type="Pfam" id="PF03972">
    <property type="entry name" value="MmgE_PrpD_N"/>
    <property type="match status" value="1"/>
</dbReference>
<dbReference type="InterPro" id="IPR042183">
    <property type="entry name" value="MmgE/PrpD_sf_1"/>
</dbReference>
<dbReference type="InterPro" id="IPR006311">
    <property type="entry name" value="TAT_signal"/>
</dbReference>
<dbReference type="PANTHER" id="PTHR16943">
    <property type="entry name" value="2-METHYLCITRATE DEHYDRATASE-RELATED"/>
    <property type="match status" value="1"/>
</dbReference>
<dbReference type="Gene3D" id="1.10.4100.10">
    <property type="entry name" value="2-methylcitrate dehydratase PrpD"/>
    <property type="match status" value="1"/>
</dbReference>
<dbReference type="PROSITE" id="PS51318">
    <property type="entry name" value="TAT"/>
    <property type="match status" value="1"/>
</dbReference>
<dbReference type="GO" id="GO:0016829">
    <property type="term" value="F:lyase activity"/>
    <property type="evidence" value="ECO:0007669"/>
    <property type="project" value="InterPro"/>
</dbReference>
<dbReference type="Gene3D" id="3.30.1330.120">
    <property type="entry name" value="2-methylcitrate dehydratase PrpD"/>
    <property type="match status" value="1"/>
</dbReference>
<evidence type="ECO:0000313" key="5">
    <source>
        <dbReference type="EMBL" id="ACN58785.1"/>
    </source>
</evidence>
<dbReference type="InterPro" id="IPR042188">
    <property type="entry name" value="MmgE/PrpD_sf_2"/>
</dbReference>
<evidence type="ECO:0000259" key="3">
    <source>
        <dbReference type="Pfam" id="PF03972"/>
    </source>
</evidence>
<dbReference type="InterPro" id="IPR005656">
    <property type="entry name" value="MmgE_PrpD"/>
</dbReference>